<feature type="region of interest" description="Disordered" evidence="3">
    <location>
        <begin position="277"/>
        <end position="299"/>
    </location>
</feature>
<dbReference type="InterPro" id="IPR039102">
    <property type="entry name" value="FAM13"/>
</dbReference>
<reference evidence="5" key="1">
    <citation type="submission" date="2023-10" db="EMBL/GenBank/DDBJ databases">
        <title>Genome assemblies of two species of porcelain crab, Petrolisthes cinctipes and Petrolisthes manimaculis (Anomura: Porcellanidae).</title>
        <authorList>
            <person name="Angst P."/>
        </authorList>
    </citation>
    <scope>NUCLEOTIDE SEQUENCE</scope>
    <source>
        <strain evidence="5">PB745_01</strain>
        <tissue evidence="5">Gill</tissue>
    </source>
</reference>
<proteinExistence type="inferred from homology"/>
<evidence type="ECO:0000256" key="3">
    <source>
        <dbReference type="SAM" id="MobiDB-lite"/>
    </source>
</evidence>
<name>A0AAE1FKC1_PETCI</name>
<dbReference type="PANTHER" id="PTHR15904">
    <property type="entry name" value="FAM13"/>
    <property type="match status" value="1"/>
</dbReference>
<feature type="compositionally biased region" description="Pro residues" evidence="3">
    <location>
        <begin position="424"/>
        <end position="435"/>
    </location>
</feature>
<dbReference type="EMBL" id="JAWQEG010001915">
    <property type="protein sequence ID" value="KAK3875818.1"/>
    <property type="molecule type" value="Genomic_DNA"/>
</dbReference>
<comment type="caution">
    <text evidence="5">The sequence shown here is derived from an EMBL/GenBank/DDBJ whole genome shotgun (WGS) entry which is preliminary data.</text>
</comment>
<accession>A0AAE1FKC1</accession>
<evidence type="ECO:0000256" key="1">
    <source>
        <dbReference type="ARBA" id="ARBA00007549"/>
    </source>
</evidence>
<feature type="region of interest" description="Disordered" evidence="3">
    <location>
        <begin position="14"/>
        <end position="97"/>
    </location>
</feature>
<organism evidence="5 6">
    <name type="scientific">Petrolisthes cinctipes</name>
    <name type="common">Flat porcelain crab</name>
    <dbReference type="NCBI Taxonomy" id="88211"/>
    <lineage>
        <taxon>Eukaryota</taxon>
        <taxon>Metazoa</taxon>
        <taxon>Ecdysozoa</taxon>
        <taxon>Arthropoda</taxon>
        <taxon>Crustacea</taxon>
        <taxon>Multicrustacea</taxon>
        <taxon>Malacostraca</taxon>
        <taxon>Eumalacostraca</taxon>
        <taxon>Eucarida</taxon>
        <taxon>Decapoda</taxon>
        <taxon>Pleocyemata</taxon>
        <taxon>Anomura</taxon>
        <taxon>Galatheoidea</taxon>
        <taxon>Porcellanidae</taxon>
        <taxon>Petrolisthes</taxon>
    </lineage>
</organism>
<dbReference type="PANTHER" id="PTHR15904:SF17">
    <property type="entry name" value="RHO-GAP DOMAIN-CONTAINING PROTEIN"/>
    <property type="match status" value="1"/>
</dbReference>
<sequence>MLLELDPAWANLHNINWEDSGSQSQSAEEEKSSSYLSSLTSDDEPTRYDPIPADVTPCGIGPRAASQAPSSGLSALLDSSEPVTSDRGSWGLRDAGHVDSSHRTAYRFSRFDDEDSAGPPSWYPGEDDNNVMVSPRSSQAFVDRGPPPGQDRHHHHTHHAHTPPPGQGAVKILMKNINAIKKKIKRYEEEFEAAFGYRPSHSEKMKHKEIKKYMSELSKARKELKQMKDDVAGMMTVPTVFPLSLLRCQEATNVGAQPKPTPTSVTADTLRHVEDRLREKRSSVGRPADLKNMNSTEVQEEKTALQKALLYYESIHGRPTTREDRDLARPLYDRYRQVKRVVMRSSSRTKENMIELPPIIEHVAMDFTLASPQHRSSLQGEEEEEEEQQHQQQQQQQQQQIMEKILPAPTTTITTPAAVVPDMHPAPPAPVSPPSEDPREGQRSVALGDLHALPLSELRERKKEAREEKKKLRRALREYEEKFERDTGRKVQKEDRGPMEQTYLDYKHAKAKLRLLEALLSKHEPIKV</sequence>
<feature type="compositionally biased region" description="Low complexity" evidence="3">
    <location>
        <begin position="390"/>
        <end position="400"/>
    </location>
</feature>
<dbReference type="InterPro" id="IPR059029">
    <property type="entry name" value="FAM13A_dom"/>
</dbReference>
<comment type="similarity">
    <text evidence="1">Belongs to the FAM13 family.</text>
</comment>
<evidence type="ECO:0000313" key="6">
    <source>
        <dbReference type="Proteomes" id="UP001286313"/>
    </source>
</evidence>
<evidence type="ECO:0000256" key="2">
    <source>
        <dbReference type="SAM" id="Coils"/>
    </source>
</evidence>
<feature type="coiled-coil region" evidence="2">
    <location>
        <begin position="170"/>
        <end position="230"/>
    </location>
</feature>
<dbReference type="Pfam" id="PF26116">
    <property type="entry name" value="FAM13A"/>
    <property type="match status" value="1"/>
</dbReference>
<feature type="domain" description="FAM13A-like" evidence="4">
    <location>
        <begin position="455"/>
        <end position="523"/>
    </location>
</feature>
<keyword evidence="6" id="KW-1185">Reference proteome</keyword>
<keyword evidence="2" id="KW-0175">Coiled coil</keyword>
<gene>
    <name evidence="5" type="ORF">Pcinc_019332</name>
</gene>
<dbReference type="Proteomes" id="UP001286313">
    <property type="component" value="Unassembled WGS sequence"/>
</dbReference>
<evidence type="ECO:0000259" key="4">
    <source>
        <dbReference type="Pfam" id="PF26116"/>
    </source>
</evidence>
<feature type="compositionally biased region" description="Polar residues" evidence="3">
    <location>
        <begin position="131"/>
        <end position="140"/>
    </location>
</feature>
<dbReference type="AlphaFoldDB" id="A0AAE1FKC1"/>
<feature type="region of interest" description="Disordered" evidence="3">
    <location>
        <begin position="111"/>
        <end position="168"/>
    </location>
</feature>
<feature type="coiled-coil region" evidence="2">
    <location>
        <begin position="455"/>
        <end position="489"/>
    </location>
</feature>
<feature type="region of interest" description="Disordered" evidence="3">
    <location>
        <begin position="418"/>
        <end position="448"/>
    </location>
</feature>
<feature type="region of interest" description="Disordered" evidence="3">
    <location>
        <begin position="372"/>
        <end position="400"/>
    </location>
</feature>
<protein>
    <recommendedName>
        <fullName evidence="4">FAM13A-like domain-containing protein</fullName>
    </recommendedName>
</protein>
<feature type="compositionally biased region" description="Basic residues" evidence="3">
    <location>
        <begin position="152"/>
        <end position="161"/>
    </location>
</feature>
<evidence type="ECO:0000313" key="5">
    <source>
        <dbReference type="EMBL" id="KAK3875818.1"/>
    </source>
</evidence>